<organism evidence="6 7">
    <name type="scientific">Streptomyces atratus</name>
    <dbReference type="NCBI Taxonomy" id="1893"/>
    <lineage>
        <taxon>Bacteria</taxon>
        <taxon>Bacillati</taxon>
        <taxon>Actinomycetota</taxon>
        <taxon>Actinomycetes</taxon>
        <taxon>Kitasatosporales</taxon>
        <taxon>Streptomycetaceae</taxon>
        <taxon>Streptomyces</taxon>
    </lineage>
</organism>
<dbReference type="InterPro" id="IPR042099">
    <property type="entry name" value="ANL_N_sf"/>
</dbReference>
<gene>
    <name evidence="6" type="ORF">SAMN02787144_102919</name>
</gene>
<dbReference type="SUPFAM" id="SSF56801">
    <property type="entry name" value="Acetyl-CoA synthetase-like"/>
    <property type="match status" value="1"/>
</dbReference>
<proteinExistence type="inferred from homology"/>
<evidence type="ECO:0000259" key="5">
    <source>
        <dbReference type="Pfam" id="PF13193"/>
    </source>
</evidence>
<dbReference type="GO" id="GO:0031956">
    <property type="term" value="F:medium-chain fatty acid-CoA ligase activity"/>
    <property type="evidence" value="ECO:0007669"/>
    <property type="project" value="TreeGrafter"/>
</dbReference>
<evidence type="ECO:0000256" key="1">
    <source>
        <dbReference type="ARBA" id="ARBA00006432"/>
    </source>
</evidence>
<dbReference type="Pfam" id="PF13193">
    <property type="entry name" value="AMP-binding_C"/>
    <property type="match status" value="1"/>
</dbReference>
<dbReference type="InterPro" id="IPR025110">
    <property type="entry name" value="AMP-bd_C"/>
</dbReference>
<name>A0A1K2F3G7_STRAR</name>
<dbReference type="InterPro" id="IPR045851">
    <property type="entry name" value="AMP-bd_C_sf"/>
</dbReference>
<dbReference type="InterPro" id="IPR020845">
    <property type="entry name" value="AMP-binding_CS"/>
</dbReference>
<dbReference type="RefSeq" id="WP_072488760.1">
    <property type="nucleotide sequence ID" value="NZ_FPJO01000029.1"/>
</dbReference>
<dbReference type="STRING" id="1893.SAMN02787144_102919"/>
<feature type="domain" description="AMP-dependent synthetase/ligase" evidence="4">
    <location>
        <begin position="18"/>
        <end position="385"/>
    </location>
</feature>
<comment type="similarity">
    <text evidence="1">Belongs to the ATP-dependent AMP-binding enzyme family.</text>
</comment>
<dbReference type="OrthoDB" id="3465883at2"/>
<dbReference type="GO" id="GO:0006631">
    <property type="term" value="P:fatty acid metabolic process"/>
    <property type="evidence" value="ECO:0007669"/>
    <property type="project" value="TreeGrafter"/>
</dbReference>
<keyword evidence="2" id="KW-0436">Ligase</keyword>
<evidence type="ECO:0000313" key="7">
    <source>
        <dbReference type="Proteomes" id="UP000181909"/>
    </source>
</evidence>
<evidence type="ECO:0000256" key="2">
    <source>
        <dbReference type="ARBA" id="ARBA00022598"/>
    </source>
</evidence>
<dbReference type="EMBL" id="FPJO01000029">
    <property type="protein sequence ID" value="SFY42058.1"/>
    <property type="molecule type" value="Genomic_DNA"/>
</dbReference>
<evidence type="ECO:0000256" key="3">
    <source>
        <dbReference type="SAM" id="MobiDB-lite"/>
    </source>
</evidence>
<dbReference type="Gene3D" id="3.30.300.30">
    <property type="match status" value="1"/>
</dbReference>
<accession>A0A1K2F3G7</accession>
<evidence type="ECO:0000259" key="4">
    <source>
        <dbReference type="Pfam" id="PF00501"/>
    </source>
</evidence>
<dbReference type="AlphaFoldDB" id="A0A1K2F3G7"/>
<dbReference type="PANTHER" id="PTHR43201">
    <property type="entry name" value="ACYL-COA SYNTHETASE"/>
    <property type="match status" value="1"/>
</dbReference>
<feature type="domain" description="AMP-binding enzyme C-terminal" evidence="5">
    <location>
        <begin position="435"/>
        <end position="514"/>
    </location>
</feature>
<dbReference type="PANTHER" id="PTHR43201:SF5">
    <property type="entry name" value="MEDIUM-CHAIN ACYL-COA LIGASE ACSF2, MITOCHONDRIAL"/>
    <property type="match status" value="1"/>
</dbReference>
<reference evidence="6 7" key="1">
    <citation type="submission" date="2016-11" db="EMBL/GenBank/DDBJ databases">
        <authorList>
            <person name="Jaros S."/>
            <person name="Januszkiewicz K."/>
            <person name="Wedrychowicz H."/>
        </authorList>
    </citation>
    <scope>NUCLEOTIDE SEQUENCE [LARGE SCALE GENOMIC DNA]</scope>
    <source>
        <strain evidence="6 7">OK807</strain>
    </source>
</reference>
<feature type="region of interest" description="Disordered" evidence="3">
    <location>
        <begin position="514"/>
        <end position="534"/>
    </location>
</feature>
<sequence length="534" mass="55759">MPTFVYPRIPLDGLLRQAAVRDPAGCALRTAAGPVTFAELDDRADRFAAYLEHTLGRRGARVGVANTLDAVFPAAYYGTARSGNTVVLVNPLIRAEGLAHVLTAAAVEVAFVPTAAAELLVKLADRLPALRTVVVTDAPEGIVPSDAVPLQVALDSVPGRPALPPGDTELDADVCVQFTTGTTGRPKGVRLSHRNLVANAAQTAAAHHLGSDSVTLNHLPLYHVMHLNSAMYAGAEQVLCADPDPWASLRHAARAGATHYYGLPARLHRLARDERLLADGGGAPGGARLTVVLSGGTALAPPAARVLSEHIGVPVVQGYGMAELSPLSHCQSPHGPGAAGVVGGVGGVAPGTECRIVHLDTRQVLGTHATGEVQIRGPQVMAGYLDAPGPAPVDADGWFSTGDVGHLNEDGQLFLVDRLGDVFKHDNELVSPSAVEAVLGEDPRVTDCIAAGWPDDVHGAVVWTGIVLRDPAAAPGLTAVLDSIVERANERLAPYERIRRAEVLDAVPRTPVGKPERRALRRQLSTRAAEEAAV</sequence>
<dbReference type="Proteomes" id="UP000181909">
    <property type="component" value="Unassembled WGS sequence"/>
</dbReference>
<dbReference type="Gene3D" id="3.40.50.12780">
    <property type="entry name" value="N-terminal domain of ligase-like"/>
    <property type="match status" value="1"/>
</dbReference>
<dbReference type="Pfam" id="PF00501">
    <property type="entry name" value="AMP-binding"/>
    <property type="match status" value="1"/>
</dbReference>
<dbReference type="PROSITE" id="PS00455">
    <property type="entry name" value="AMP_BINDING"/>
    <property type="match status" value="1"/>
</dbReference>
<protein>
    <submittedName>
        <fullName evidence="6">Long-chain acyl-CoA synthetase</fullName>
    </submittedName>
</protein>
<dbReference type="InterPro" id="IPR000873">
    <property type="entry name" value="AMP-dep_synth/lig_dom"/>
</dbReference>
<evidence type="ECO:0000313" key="6">
    <source>
        <dbReference type="EMBL" id="SFY42058.1"/>
    </source>
</evidence>